<evidence type="ECO:0000313" key="1">
    <source>
        <dbReference type="EMBL" id="MEN3230213.1"/>
    </source>
</evidence>
<proteinExistence type="predicted"/>
<keyword evidence="2" id="KW-1185">Reference proteome</keyword>
<dbReference type="EMBL" id="JAQYXL010000001">
    <property type="protein sequence ID" value="MEN3230213.1"/>
    <property type="molecule type" value="Genomic_DNA"/>
</dbReference>
<protein>
    <submittedName>
        <fullName evidence="1">Uncharacterized protein</fullName>
    </submittedName>
</protein>
<reference evidence="1 2" key="1">
    <citation type="journal article" date="2023" name="PLoS ONE">
        <title>Complete genome assembly of Hawai'i environmental nontuberculous mycobacteria reveals unexpected co-isolation with methylobacteria.</title>
        <authorList>
            <person name="Hendrix J."/>
            <person name="Epperson L.E."/>
            <person name="Tong E.I."/>
            <person name="Chan Y.L."/>
            <person name="Hasan N.A."/>
            <person name="Dawrs S.N."/>
            <person name="Norton G.J."/>
            <person name="Virdi R."/>
            <person name="Crooks J.L."/>
            <person name="Chan E.D."/>
            <person name="Honda J.R."/>
            <person name="Strong M."/>
        </authorList>
    </citation>
    <scope>NUCLEOTIDE SEQUENCE [LARGE SCALE GENOMIC DNA]</scope>
    <source>
        <strain evidence="1 2">NJH_HI01</strain>
    </source>
</reference>
<sequence length="151" mass="17437">MARTFQTRIPRPHLVTVHAVRVDWPVPDSPHLPERGTRERAVIDRFVAEGAMRDVVTEQEVRIAYEVFDGERQSLGLVWKPWITGINCAGEWMTYQRGCYVGTDRLPYRYSRSLTEAVQELARREHRRLQDAEGGRRRRADARALAGLTHG</sequence>
<evidence type="ECO:0000313" key="2">
    <source>
        <dbReference type="Proteomes" id="UP001404845"/>
    </source>
</evidence>
<comment type="caution">
    <text evidence="1">The sequence shown here is derived from an EMBL/GenBank/DDBJ whole genome shotgun (WGS) entry which is preliminary data.</text>
</comment>
<organism evidence="1 2">
    <name type="scientific">Methylorubrum rhodesianum</name>
    <dbReference type="NCBI Taxonomy" id="29427"/>
    <lineage>
        <taxon>Bacteria</taxon>
        <taxon>Pseudomonadati</taxon>
        <taxon>Pseudomonadota</taxon>
        <taxon>Alphaproteobacteria</taxon>
        <taxon>Hyphomicrobiales</taxon>
        <taxon>Methylobacteriaceae</taxon>
        <taxon>Methylorubrum</taxon>
    </lineage>
</organism>
<gene>
    <name evidence="1" type="ORF">PUR21_21650</name>
</gene>
<dbReference type="Proteomes" id="UP001404845">
    <property type="component" value="Unassembled WGS sequence"/>
</dbReference>
<name>A0ABU9ZFH1_9HYPH</name>
<accession>A0ABU9ZFH1</accession>
<dbReference type="RefSeq" id="WP_345971629.1">
    <property type="nucleotide sequence ID" value="NZ_JAQYXL010000001.1"/>
</dbReference>